<evidence type="ECO:0000256" key="1">
    <source>
        <dbReference type="ARBA" id="ARBA00001974"/>
    </source>
</evidence>
<dbReference type="GO" id="GO:0008115">
    <property type="term" value="F:sarcosine oxidase activity"/>
    <property type="evidence" value="ECO:0007669"/>
    <property type="project" value="TreeGrafter"/>
</dbReference>
<gene>
    <name evidence="6" type="ORF">Acr_00g0091290</name>
</gene>
<feature type="region of interest" description="Disordered" evidence="5">
    <location>
        <begin position="45"/>
        <end position="68"/>
    </location>
</feature>
<dbReference type="InterPro" id="IPR045170">
    <property type="entry name" value="MTOX"/>
</dbReference>
<evidence type="ECO:0000256" key="2">
    <source>
        <dbReference type="ARBA" id="ARBA00022630"/>
    </source>
</evidence>
<dbReference type="GO" id="GO:0050660">
    <property type="term" value="F:flavin adenine dinucleotide binding"/>
    <property type="evidence" value="ECO:0007669"/>
    <property type="project" value="InterPro"/>
</dbReference>
<evidence type="ECO:0000313" key="7">
    <source>
        <dbReference type="Proteomes" id="UP000585474"/>
    </source>
</evidence>
<evidence type="ECO:0000256" key="5">
    <source>
        <dbReference type="SAM" id="MobiDB-lite"/>
    </source>
</evidence>
<proteinExistence type="predicted"/>
<name>A0A7J0DX84_9ERIC</name>
<dbReference type="EMBL" id="BJWL01000440">
    <property type="protein sequence ID" value="GFS44626.1"/>
    <property type="molecule type" value="Genomic_DNA"/>
</dbReference>
<comment type="cofactor">
    <cofactor evidence="1">
        <name>FAD</name>
        <dbReference type="ChEBI" id="CHEBI:57692"/>
    </cofactor>
</comment>
<evidence type="ECO:0000256" key="4">
    <source>
        <dbReference type="ARBA" id="ARBA00023002"/>
    </source>
</evidence>
<accession>A0A7J0DX84</accession>
<protein>
    <submittedName>
        <fullName evidence="6">FAD-dependent oxidoreductase family protein</fullName>
    </submittedName>
</protein>
<reference evidence="7" key="1">
    <citation type="submission" date="2019-07" db="EMBL/GenBank/DDBJ databases">
        <title>De Novo Assembly of kiwifruit Actinidia rufa.</title>
        <authorList>
            <person name="Sugita-Konishi S."/>
            <person name="Sato K."/>
            <person name="Mori E."/>
            <person name="Abe Y."/>
            <person name="Kisaki G."/>
            <person name="Hamano K."/>
            <person name="Suezawa K."/>
            <person name="Otani M."/>
            <person name="Fukuda T."/>
            <person name="Manabe T."/>
            <person name="Gomi K."/>
            <person name="Tabuchi M."/>
            <person name="Akimitsu K."/>
            <person name="Kataoka I."/>
        </authorList>
    </citation>
    <scope>NUCLEOTIDE SEQUENCE [LARGE SCALE GENOMIC DNA]</scope>
    <source>
        <strain evidence="7">cv. Fuchu</strain>
    </source>
</reference>
<dbReference type="AlphaFoldDB" id="A0A7J0DX84"/>
<dbReference type="OrthoDB" id="424974at2759"/>
<organism evidence="6 7">
    <name type="scientific">Actinidia rufa</name>
    <dbReference type="NCBI Taxonomy" id="165716"/>
    <lineage>
        <taxon>Eukaryota</taxon>
        <taxon>Viridiplantae</taxon>
        <taxon>Streptophyta</taxon>
        <taxon>Embryophyta</taxon>
        <taxon>Tracheophyta</taxon>
        <taxon>Spermatophyta</taxon>
        <taxon>Magnoliopsida</taxon>
        <taxon>eudicotyledons</taxon>
        <taxon>Gunneridae</taxon>
        <taxon>Pentapetalae</taxon>
        <taxon>asterids</taxon>
        <taxon>Ericales</taxon>
        <taxon>Actinidiaceae</taxon>
        <taxon>Actinidia</taxon>
    </lineage>
</organism>
<keyword evidence="7" id="KW-1185">Reference proteome</keyword>
<sequence length="158" mass="17996">MHDQSSSSLFSILNHGHGDTQNAASLKICGERERERERWRVRRPIRRDHSSTAQTNWPKGASYTTADCPTASPATYPEAYYTTMVMESTRLWEEDESDIGFKVYFKTNHLDMDSSEDNSLRSVIANCSSPGSSPTSCSTPTIVRIWESKSYRIIWFVC</sequence>
<evidence type="ECO:0000313" key="6">
    <source>
        <dbReference type="EMBL" id="GFS44626.1"/>
    </source>
</evidence>
<comment type="caution">
    <text evidence="6">The sequence shown here is derived from an EMBL/GenBank/DDBJ whole genome shotgun (WGS) entry which is preliminary data.</text>
</comment>
<dbReference type="PANTHER" id="PTHR10961">
    <property type="entry name" value="PEROXISOMAL SARCOSINE OXIDASE"/>
    <property type="match status" value="1"/>
</dbReference>
<evidence type="ECO:0000256" key="3">
    <source>
        <dbReference type="ARBA" id="ARBA00022827"/>
    </source>
</evidence>
<dbReference type="Proteomes" id="UP000585474">
    <property type="component" value="Unassembled WGS sequence"/>
</dbReference>
<keyword evidence="4" id="KW-0560">Oxidoreductase</keyword>
<keyword evidence="2" id="KW-0285">Flavoprotein</keyword>
<feature type="compositionally biased region" description="Polar residues" evidence="5">
    <location>
        <begin position="51"/>
        <end position="67"/>
    </location>
</feature>
<keyword evidence="3" id="KW-0274">FAD</keyword>
<dbReference type="PANTHER" id="PTHR10961:SF7">
    <property type="entry name" value="FAD DEPENDENT OXIDOREDUCTASE DOMAIN-CONTAINING PROTEIN"/>
    <property type="match status" value="1"/>
</dbReference>